<proteinExistence type="predicted"/>
<evidence type="ECO:0000313" key="1">
    <source>
        <dbReference type="EMBL" id="KAK9942547.1"/>
    </source>
</evidence>
<gene>
    <name evidence="1" type="ORF">M0R45_008206</name>
</gene>
<keyword evidence="2" id="KW-1185">Reference proteome</keyword>
<protein>
    <submittedName>
        <fullName evidence="1">Uncharacterized protein</fullName>
    </submittedName>
</protein>
<evidence type="ECO:0000313" key="2">
    <source>
        <dbReference type="Proteomes" id="UP001457282"/>
    </source>
</evidence>
<sequence>MCRIILRRLGTGLLIKSCGVHLAYVPHDDDGDQLENEDDEEFYSCHSAGANDDADAEEVNSDCLNDQGASANDVAKELLGDTRLGLKNPKKRTWADYIDEHLSGPASPSATVPKK</sequence>
<name>A0AAW1Y0Z0_RUBAR</name>
<dbReference type="AlphaFoldDB" id="A0AAW1Y0Z0"/>
<dbReference type="EMBL" id="JBEDUW010000002">
    <property type="protein sequence ID" value="KAK9942547.1"/>
    <property type="molecule type" value="Genomic_DNA"/>
</dbReference>
<organism evidence="1 2">
    <name type="scientific">Rubus argutus</name>
    <name type="common">Southern blackberry</name>
    <dbReference type="NCBI Taxonomy" id="59490"/>
    <lineage>
        <taxon>Eukaryota</taxon>
        <taxon>Viridiplantae</taxon>
        <taxon>Streptophyta</taxon>
        <taxon>Embryophyta</taxon>
        <taxon>Tracheophyta</taxon>
        <taxon>Spermatophyta</taxon>
        <taxon>Magnoliopsida</taxon>
        <taxon>eudicotyledons</taxon>
        <taxon>Gunneridae</taxon>
        <taxon>Pentapetalae</taxon>
        <taxon>rosids</taxon>
        <taxon>fabids</taxon>
        <taxon>Rosales</taxon>
        <taxon>Rosaceae</taxon>
        <taxon>Rosoideae</taxon>
        <taxon>Rosoideae incertae sedis</taxon>
        <taxon>Rubus</taxon>
    </lineage>
</organism>
<dbReference type="Proteomes" id="UP001457282">
    <property type="component" value="Unassembled WGS sequence"/>
</dbReference>
<accession>A0AAW1Y0Z0</accession>
<comment type="caution">
    <text evidence="1">The sequence shown here is derived from an EMBL/GenBank/DDBJ whole genome shotgun (WGS) entry which is preliminary data.</text>
</comment>
<reference evidence="1 2" key="1">
    <citation type="journal article" date="2023" name="G3 (Bethesda)">
        <title>A chromosome-length genome assembly and annotation of blackberry (Rubus argutus, cv. 'Hillquist').</title>
        <authorList>
            <person name="Bruna T."/>
            <person name="Aryal R."/>
            <person name="Dudchenko O."/>
            <person name="Sargent D.J."/>
            <person name="Mead D."/>
            <person name="Buti M."/>
            <person name="Cavallini A."/>
            <person name="Hytonen T."/>
            <person name="Andres J."/>
            <person name="Pham M."/>
            <person name="Weisz D."/>
            <person name="Mascagni F."/>
            <person name="Usai G."/>
            <person name="Natali L."/>
            <person name="Bassil N."/>
            <person name="Fernandez G.E."/>
            <person name="Lomsadze A."/>
            <person name="Armour M."/>
            <person name="Olukolu B."/>
            <person name="Poorten T."/>
            <person name="Britton C."/>
            <person name="Davik J."/>
            <person name="Ashrafi H."/>
            <person name="Aiden E.L."/>
            <person name="Borodovsky M."/>
            <person name="Worthington M."/>
        </authorList>
    </citation>
    <scope>NUCLEOTIDE SEQUENCE [LARGE SCALE GENOMIC DNA]</scope>
    <source>
        <strain evidence="1">PI 553951</strain>
    </source>
</reference>